<name>A0A2P8HXF6_9BACI</name>
<feature type="transmembrane region" description="Helical" evidence="1">
    <location>
        <begin position="7"/>
        <end position="26"/>
    </location>
</feature>
<organism evidence="2 3">
    <name type="scientific">Salsuginibacillus halophilus</name>
    <dbReference type="NCBI Taxonomy" id="517424"/>
    <lineage>
        <taxon>Bacteria</taxon>
        <taxon>Bacillati</taxon>
        <taxon>Bacillota</taxon>
        <taxon>Bacilli</taxon>
        <taxon>Bacillales</taxon>
        <taxon>Bacillaceae</taxon>
        <taxon>Salsuginibacillus</taxon>
    </lineage>
</organism>
<evidence type="ECO:0000313" key="3">
    <source>
        <dbReference type="Proteomes" id="UP000242310"/>
    </source>
</evidence>
<comment type="caution">
    <text evidence="2">The sequence shown here is derived from an EMBL/GenBank/DDBJ whole genome shotgun (WGS) entry which is preliminary data.</text>
</comment>
<keyword evidence="1" id="KW-1133">Transmembrane helix</keyword>
<accession>A0A2P8HXF6</accession>
<dbReference type="EMBL" id="PYAV01000002">
    <property type="protein sequence ID" value="PSL50911.1"/>
    <property type="molecule type" value="Genomic_DNA"/>
</dbReference>
<sequence length="63" mass="7428">MQRSWMLLTIGMIGTSAGFVLFILGLLHFMPVWIGSLLMFVSIFATLYFWNERKRFKGFHLKQ</sequence>
<dbReference type="OrthoDB" id="2935494at2"/>
<proteinExistence type="predicted"/>
<dbReference type="AlphaFoldDB" id="A0A2P8HXF6"/>
<feature type="transmembrane region" description="Helical" evidence="1">
    <location>
        <begin position="32"/>
        <end position="50"/>
    </location>
</feature>
<reference evidence="2 3" key="1">
    <citation type="submission" date="2018-03" db="EMBL/GenBank/DDBJ databases">
        <title>Genomic Encyclopedia of Type Strains, Phase III (KMG-III): the genomes of soil and plant-associated and newly described type strains.</title>
        <authorList>
            <person name="Whitman W."/>
        </authorList>
    </citation>
    <scope>NUCLEOTIDE SEQUENCE [LARGE SCALE GENOMIC DNA]</scope>
    <source>
        <strain evidence="2 3">CGMCC 1.07653</strain>
    </source>
</reference>
<evidence type="ECO:0000256" key="1">
    <source>
        <dbReference type="SAM" id="Phobius"/>
    </source>
</evidence>
<evidence type="ECO:0000313" key="2">
    <source>
        <dbReference type="EMBL" id="PSL50911.1"/>
    </source>
</evidence>
<gene>
    <name evidence="2" type="ORF">B0H94_102188</name>
</gene>
<protein>
    <submittedName>
        <fullName evidence="2">Uncharacterized protein</fullName>
    </submittedName>
</protein>
<keyword evidence="3" id="KW-1185">Reference proteome</keyword>
<dbReference type="Proteomes" id="UP000242310">
    <property type="component" value="Unassembled WGS sequence"/>
</dbReference>
<keyword evidence="1" id="KW-0472">Membrane</keyword>
<dbReference type="RefSeq" id="WP_106587629.1">
    <property type="nucleotide sequence ID" value="NZ_PYAV01000002.1"/>
</dbReference>
<keyword evidence="1" id="KW-0812">Transmembrane</keyword>